<keyword evidence="2" id="KW-1185">Reference proteome</keyword>
<evidence type="ECO:0000313" key="2">
    <source>
        <dbReference type="Proteomes" id="UP000005365"/>
    </source>
</evidence>
<comment type="caution">
    <text evidence="1">The sequence shown here is derived from an EMBL/GenBank/DDBJ whole genome shotgun (WGS) entry which is preliminary data.</text>
</comment>
<proteinExistence type="predicted"/>
<reference evidence="1" key="1">
    <citation type="submission" date="2009-07" db="EMBL/GenBank/DDBJ databases">
        <authorList>
            <person name="Weinstock G."/>
            <person name="Sodergren E."/>
            <person name="Clifton S."/>
            <person name="Fulton L."/>
            <person name="Fulton B."/>
            <person name="Courtney L."/>
            <person name="Fronick C."/>
            <person name="Harrison M."/>
            <person name="Strong C."/>
            <person name="Farmer C."/>
            <person name="Delahaunty K."/>
            <person name="Markovic C."/>
            <person name="Hall O."/>
            <person name="Minx P."/>
            <person name="Tomlinson C."/>
            <person name="Mitreva M."/>
            <person name="Nelson J."/>
            <person name="Hou S."/>
            <person name="Wollam A."/>
            <person name="Pepin K.H."/>
            <person name="Johnson M."/>
            <person name="Bhonagiri V."/>
            <person name="Nash W.E."/>
            <person name="Warren W."/>
            <person name="Chinwalla A."/>
            <person name="Mardis E.R."/>
            <person name="Wilson R.K."/>
        </authorList>
    </citation>
    <scope>NUCLEOTIDE SEQUENCE [LARGE SCALE GENOMIC DNA]</scope>
    <source>
        <strain evidence="1">ATCC 29256</strain>
    </source>
</reference>
<protein>
    <submittedName>
        <fullName evidence="1">Uncharacterized protein</fullName>
    </submittedName>
</protein>
<sequence length="39" mass="4904">MRQVCFRNIPVWQERFFSDDLPHTLPKQHKKLYIYLKQV</sequence>
<dbReference type="AlphaFoldDB" id="C6MA00"/>
<dbReference type="Proteomes" id="UP000005365">
    <property type="component" value="Unassembled WGS sequence"/>
</dbReference>
<gene>
    <name evidence="1" type="ORF">NEISICOT_03381</name>
</gene>
<name>C6MA00_NEISI</name>
<dbReference type="EMBL" id="ACKO02000033">
    <property type="protein sequence ID" value="EET42852.1"/>
    <property type="molecule type" value="Genomic_DNA"/>
</dbReference>
<accession>C6MA00</accession>
<organism evidence="1 2">
    <name type="scientific">Neisseria sicca ATCC 29256</name>
    <dbReference type="NCBI Taxonomy" id="547045"/>
    <lineage>
        <taxon>Bacteria</taxon>
        <taxon>Pseudomonadati</taxon>
        <taxon>Pseudomonadota</taxon>
        <taxon>Betaproteobacteria</taxon>
        <taxon>Neisseriales</taxon>
        <taxon>Neisseriaceae</taxon>
        <taxon>Neisseria</taxon>
    </lineage>
</organism>
<evidence type="ECO:0000313" key="1">
    <source>
        <dbReference type="EMBL" id="EET42852.1"/>
    </source>
</evidence>